<accession>A0A150MZ13</accession>
<name>A0A150MZ13_9BACL</name>
<dbReference type="Proteomes" id="UP000075324">
    <property type="component" value="Unassembled WGS sequence"/>
</dbReference>
<dbReference type="EMBL" id="LQYW01000062">
    <property type="protein sequence ID" value="KYD29694.1"/>
    <property type="molecule type" value="Genomic_DNA"/>
</dbReference>
<gene>
    <name evidence="1" type="ORF">B4110_1264</name>
</gene>
<organism evidence="1 2">
    <name type="scientific">Parageobacillus toebii</name>
    <dbReference type="NCBI Taxonomy" id="153151"/>
    <lineage>
        <taxon>Bacteria</taxon>
        <taxon>Bacillati</taxon>
        <taxon>Bacillota</taxon>
        <taxon>Bacilli</taxon>
        <taxon>Bacillales</taxon>
        <taxon>Anoxybacillaceae</taxon>
        <taxon>Parageobacillus</taxon>
    </lineage>
</organism>
<comment type="caution">
    <text evidence="1">The sequence shown here is derived from an EMBL/GenBank/DDBJ whole genome shotgun (WGS) entry which is preliminary data.</text>
</comment>
<evidence type="ECO:0000313" key="1">
    <source>
        <dbReference type="EMBL" id="KYD29694.1"/>
    </source>
</evidence>
<protein>
    <submittedName>
        <fullName evidence="1">Uncharacterized protein</fullName>
    </submittedName>
</protein>
<proteinExistence type="predicted"/>
<sequence>MKLMKLMDCPFHKKSPQDNKENYTFRFPICQYFFFTV</sequence>
<dbReference type="AlphaFoldDB" id="A0A150MZ13"/>
<reference evidence="1 2" key="1">
    <citation type="submission" date="2016-01" db="EMBL/GenBank/DDBJ databases">
        <title>Draft Genome Sequences of Seven Thermophilic Sporeformers Isolated from Foods.</title>
        <authorList>
            <person name="Berendsen E.M."/>
            <person name="Wells-Bennik M.H."/>
            <person name="Krawcyk A.O."/>
            <person name="De Jong A."/>
            <person name="Holsappel S."/>
            <person name="Eijlander R.T."/>
            <person name="Kuipers O.P."/>
        </authorList>
    </citation>
    <scope>NUCLEOTIDE SEQUENCE [LARGE SCALE GENOMIC DNA]</scope>
    <source>
        <strain evidence="1 2">B4110</strain>
    </source>
</reference>
<evidence type="ECO:0000313" key="2">
    <source>
        <dbReference type="Proteomes" id="UP000075324"/>
    </source>
</evidence>